<dbReference type="NCBIfam" id="TIGR00507">
    <property type="entry name" value="aroE"/>
    <property type="match status" value="1"/>
</dbReference>
<dbReference type="InterPro" id="IPR022893">
    <property type="entry name" value="Shikimate_DH_fam"/>
</dbReference>
<keyword evidence="13" id="KW-1185">Reference proteome</keyword>
<feature type="domain" description="SDH C-terminal" evidence="11">
    <location>
        <begin position="241"/>
        <end position="264"/>
    </location>
</feature>
<evidence type="ECO:0000256" key="1">
    <source>
        <dbReference type="ARBA" id="ARBA00004871"/>
    </source>
</evidence>
<feature type="binding site" evidence="8">
    <location>
        <begin position="151"/>
        <end position="156"/>
    </location>
    <ligand>
        <name>NADP(+)</name>
        <dbReference type="ChEBI" id="CHEBI:58349"/>
    </ligand>
</feature>
<dbReference type="RefSeq" id="WP_197316523.1">
    <property type="nucleotide sequence ID" value="NZ_JADZSC010000001.1"/>
</dbReference>
<dbReference type="GO" id="GO:0004764">
    <property type="term" value="F:shikimate 3-dehydrogenase (NADP+) activity"/>
    <property type="evidence" value="ECO:0007669"/>
    <property type="project" value="UniProtKB-UniRule"/>
</dbReference>
<dbReference type="GO" id="GO:0009073">
    <property type="term" value="P:aromatic amino acid family biosynthetic process"/>
    <property type="evidence" value="ECO:0007669"/>
    <property type="project" value="UniProtKB-KW"/>
</dbReference>
<feature type="binding site" evidence="8">
    <location>
        <begin position="127"/>
        <end position="131"/>
    </location>
    <ligand>
        <name>NADP(+)</name>
        <dbReference type="ChEBI" id="CHEBI:58349"/>
    </ligand>
</feature>
<comment type="caution">
    <text evidence="12">The sequence shown here is derived from an EMBL/GenBank/DDBJ whole genome shotgun (WGS) entry which is preliminary data.</text>
</comment>
<comment type="catalytic activity">
    <reaction evidence="7 8">
        <text>shikimate + NADP(+) = 3-dehydroshikimate + NADPH + H(+)</text>
        <dbReference type="Rhea" id="RHEA:17737"/>
        <dbReference type="ChEBI" id="CHEBI:15378"/>
        <dbReference type="ChEBI" id="CHEBI:16630"/>
        <dbReference type="ChEBI" id="CHEBI:36208"/>
        <dbReference type="ChEBI" id="CHEBI:57783"/>
        <dbReference type="ChEBI" id="CHEBI:58349"/>
        <dbReference type="EC" id="1.1.1.25"/>
    </reaction>
</comment>
<feature type="binding site" evidence="8">
    <location>
        <position position="218"/>
    </location>
    <ligand>
        <name>NADP(+)</name>
        <dbReference type="ChEBI" id="CHEBI:58349"/>
    </ligand>
</feature>
<evidence type="ECO:0000256" key="7">
    <source>
        <dbReference type="ARBA" id="ARBA00049442"/>
    </source>
</evidence>
<dbReference type="GO" id="GO:0005829">
    <property type="term" value="C:cytosol"/>
    <property type="evidence" value="ECO:0007669"/>
    <property type="project" value="TreeGrafter"/>
</dbReference>
<keyword evidence="6 8" id="KW-0057">Aromatic amino acid biosynthesis</keyword>
<feature type="binding site" evidence="8">
    <location>
        <position position="77"/>
    </location>
    <ligand>
        <name>NADP(+)</name>
        <dbReference type="ChEBI" id="CHEBI:58349"/>
    </ligand>
</feature>
<evidence type="ECO:0000256" key="2">
    <source>
        <dbReference type="ARBA" id="ARBA00012962"/>
    </source>
</evidence>
<dbReference type="GO" id="GO:0008652">
    <property type="term" value="P:amino acid biosynthetic process"/>
    <property type="evidence" value="ECO:0007669"/>
    <property type="project" value="UniProtKB-KW"/>
</dbReference>
<gene>
    <name evidence="8 12" type="primary">aroE</name>
    <name evidence="12" type="ORF">H0267_06920</name>
</gene>
<proteinExistence type="inferred from homology"/>
<dbReference type="SUPFAM" id="SSF51735">
    <property type="entry name" value="NAD(P)-binding Rossmann-fold domains"/>
    <property type="match status" value="1"/>
</dbReference>
<dbReference type="InterPro" id="IPR011342">
    <property type="entry name" value="Shikimate_DH"/>
</dbReference>
<dbReference type="HAMAP" id="MF_00222">
    <property type="entry name" value="Shikimate_DH_AroE"/>
    <property type="match status" value="1"/>
</dbReference>
<evidence type="ECO:0000256" key="8">
    <source>
        <dbReference type="HAMAP-Rule" id="MF_00222"/>
    </source>
</evidence>
<dbReference type="PANTHER" id="PTHR21089">
    <property type="entry name" value="SHIKIMATE DEHYDROGENASE"/>
    <property type="match status" value="1"/>
</dbReference>
<accession>A0A931HUX7</accession>
<dbReference type="Proteomes" id="UP000614490">
    <property type="component" value="Unassembled WGS sequence"/>
</dbReference>
<comment type="similarity">
    <text evidence="8">Belongs to the shikimate dehydrogenase family.</text>
</comment>
<comment type="function">
    <text evidence="8">Involved in the biosynthesis of the chorismate, which leads to the biosynthesis of aromatic amino acids. Catalyzes the reversible NADPH linked reduction of 3-dehydroshikimate (DHSA) to yield shikimate (SA).</text>
</comment>
<evidence type="ECO:0000259" key="9">
    <source>
        <dbReference type="Pfam" id="PF01488"/>
    </source>
</evidence>
<dbReference type="Pfam" id="PF18317">
    <property type="entry name" value="SDH_C"/>
    <property type="match status" value="1"/>
</dbReference>
<dbReference type="Pfam" id="PF01488">
    <property type="entry name" value="Shikimate_DH"/>
    <property type="match status" value="1"/>
</dbReference>
<dbReference type="EMBL" id="JADZSC010000001">
    <property type="protein sequence ID" value="MBH0229945.1"/>
    <property type="molecule type" value="Genomic_DNA"/>
</dbReference>
<dbReference type="InterPro" id="IPR006151">
    <property type="entry name" value="Shikm_DH/Glu-tRNA_Rdtase"/>
</dbReference>
<sequence length="277" mass="31238">MLKLGLIGYPIQHSLSPWIHEQLMAQQNVKGSYELFEIQPENFNQKIKSLKNSRLDGFNVTVPYKEKIIPYLDEIDESARALGAVNTVKRKEDQWIGYNTDGLGFVDSLIHRYPESTKYGNKALILGSGGAARGIYHALADTSLQRVDLANRTIERAEEIIQDRPVTIQSNALDLHQASERMVDYDLIIQTTTVGMSPDTNVVVPIKDLKEGAVVCDIVYRPIETEFLKTAQKHGASLHFGHEMLLQQAVYAFKIWTQTKPEAEPLLSKFEEKLKGV</sequence>
<feature type="binding site" evidence="8">
    <location>
        <position position="101"/>
    </location>
    <ligand>
        <name>shikimate</name>
        <dbReference type="ChEBI" id="CHEBI:36208"/>
    </ligand>
</feature>
<feature type="active site" description="Proton acceptor" evidence="8">
    <location>
        <position position="65"/>
    </location>
</feature>
<evidence type="ECO:0000259" key="11">
    <source>
        <dbReference type="Pfam" id="PF18317"/>
    </source>
</evidence>
<evidence type="ECO:0000256" key="4">
    <source>
        <dbReference type="ARBA" id="ARBA00022857"/>
    </source>
</evidence>
<organism evidence="12 13">
    <name type="scientific">Halobacillus yeomjeoni</name>
    <dbReference type="NCBI Taxonomy" id="311194"/>
    <lineage>
        <taxon>Bacteria</taxon>
        <taxon>Bacillati</taxon>
        <taxon>Bacillota</taxon>
        <taxon>Bacilli</taxon>
        <taxon>Bacillales</taxon>
        <taxon>Bacillaceae</taxon>
        <taxon>Halobacillus</taxon>
    </lineage>
</organism>
<evidence type="ECO:0000313" key="12">
    <source>
        <dbReference type="EMBL" id="MBH0229945.1"/>
    </source>
</evidence>
<feature type="domain" description="Quinate/shikimate 5-dehydrogenase/glutamyl-tRNA reductase" evidence="9">
    <location>
        <begin position="120"/>
        <end position="193"/>
    </location>
</feature>
<feature type="binding site" evidence="8">
    <location>
        <position position="241"/>
    </location>
    <ligand>
        <name>NADP(+)</name>
        <dbReference type="ChEBI" id="CHEBI:58349"/>
    </ligand>
</feature>
<name>A0A931HUX7_9BACI</name>
<feature type="binding site" evidence="8">
    <location>
        <position position="86"/>
    </location>
    <ligand>
        <name>shikimate</name>
        <dbReference type="ChEBI" id="CHEBI:36208"/>
    </ligand>
</feature>
<evidence type="ECO:0000313" key="13">
    <source>
        <dbReference type="Proteomes" id="UP000614490"/>
    </source>
</evidence>
<feature type="binding site" evidence="8">
    <location>
        <position position="61"/>
    </location>
    <ligand>
        <name>shikimate</name>
        <dbReference type="ChEBI" id="CHEBI:36208"/>
    </ligand>
</feature>
<feature type="domain" description="Shikimate dehydrogenase substrate binding N-terminal" evidence="10">
    <location>
        <begin position="6"/>
        <end position="88"/>
    </location>
</feature>
<dbReference type="SUPFAM" id="SSF53223">
    <property type="entry name" value="Aminoacid dehydrogenase-like, N-terminal domain"/>
    <property type="match status" value="1"/>
</dbReference>
<dbReference type="InterPro" id="IPR046346">
    <property type="entry name" value="Aminoacid_DH-like_N_sf"/>
</dbReference>
<dbReference type="CDD" id="cd01065">
    <property type="entry name" value="NAD_bind_Shikimate_DH"/>
    <property type="match status" value="1"/>
</dbReference>
<feature type="binding site" evidence="8">
    <location>
        <position position="248"/>
    </location>
    <ligand>
        <name>shikimate</name>
        <dbReference type="ChEBI" id="CHEBI:36208"/>
    </ligand>
</feature>
<evidence type="ECO:0000256" key="6">
    <source>
        <dbReference type="ARBA" id="ARBA00023141"/>
    </source>
</evidence>
<dbReference type="GO" id="GO:0050661">
    <property type="term" value="F:NADP binding"/>
    <property type="evidence" value="ECO:0007669"/>
    <property type="project" value="InterPro"/>
</dbReference>
<feature type="binding site" evidence="8">
    <location>
        <begin position="14"/>
        <end position="16"/>
    </location>
    <ligand>
        <name>shikimate</name>
        <dbReference type="ChEBI" id="CHEBI:36208"/>
    </ligand>
</feature>
<dbReference type="InterPro" id="IPR013708">
    <property type="entry name" value="Shikimate_DH-bd_N"/>
</dbReference>
<evidence type="ECO:0000259" key="10">
    <source>
        <dbReference type="Pfam" id="PF08501"/>
    </source>
</evidence>
<dbReference type="AlphaFoldDB" id="A0A931HUX7"/>
<keyword evidence="4 8" id="KW-0521">NADP</keyword>
<dbReference type="InterPro" id="IPR041121">
    <property type="entry name" value="SDH_C"/>
</dbReference>
<comment type="pathway">
    <text evidence="1 8">Metabolic intermediate biosynthesis; chorismate biosynthesis; chorismate from D-erythrose 4-phosphate and phosphoenolpyruvate: step 4/7.</text>
</comment>
<feature type="binding site" evidence="8">
    <location>
        <position position="220"/>
    </location>
    <ligand>
        <name>shikimate</name>
        <dbReference type="ChEBI" id="CHEBI:36208"/>
    </ligand>
</feature>
<protein>
    <recommendedName>
        <fullName evidence="2 8">Shikimate dehydrogenase (NADP(+))</fullName>
        <shortName evidence="8">SDH</shortName>
        <ecNumber evidence="2 8">1.1.1.25</ecNumber>
    </recommendedName>
</protein>
<dbReference type="Gene3D" id="3.40.50.720">
    <property type="entry name" value="NAD(P)-binding Rossmann-like Domain"/>
    <property type="match status" value="1"/>
</dbReference>
<dbReference type="Gene3D" id="3.40.50.10860">
    <property type="entry name" value="Leucine Dehydrogenase, chain A, domain 1"/>
    <property type="match status" value="1"/>
</dbReference>
<evidence type="ECO:0000256" key="3">
    <source>
        <dbReference type="ARBA" id="ARBA00022605"/>
    </source>
</evidence>
<dbReference type="InterPro" id="IPR036291">
    <property type="entry name" value="NAD(P)-bd_dom_sf"/>
</dbReference>
<keyword evidence="5 8" id="KW-0560">Oxidoreductase</keyword>
<dbReference type="EC" id="1.1.1.25" evidence="2 8"/>
<keyword evidence="3 8" id="KW-0028">Amino-acid biosynthesis</keyword>
<comment type="subunit">
    <text evidence="8">Homodimer.</text>
</comment>
<evidence type="ECO:0000256" key="5">
    <source>
        <dbReference type="ARBA" id="ARBA00023002"/>
    </source>
</evidence>
<dbReference type="GO" id="GO:0019632">
    <property type="term" value="P:shikimate metabolic process"/>
    <property type="evidence" value="ECO:0007669"/>
    <property type="project" value="InterPro"/>
</dbReference>
<dbReference type="PANTHER" id="PTHR21089:SF1">
    <property type="entry name" value="BIFUNCTIONAL 3-DEHYDROQUINATE DEHYDRATASE_SHIKIMATE DEHYDROGENASE, CHLOROPLASTIC"/>
    <property type="match status" value="1"/>
</dbReference>
<dbReference type="Pfam" id="PF08501">
    <property type="entry name" value="Shikimate_dh_N"/>
    <property type="match status" value="1"/>
</dbReference>
<reference evidence="12 13" key="1">
    <citation type="journal article" date="2005" name="Int. J. Syst. Evol. Microbiol.">
        <title>Halobacillus yeomjeoni sp. nov., isolated from a marine solar saltern in Korea.</title>
        <authorList>
            <person name="Yoon J.H."/>
            <person name="Kang S.J."/>
            <person name="Lee C.H."/>
            <person name="Oh H.W."/>
            <person name="Oh T.K."/>
        </authorList>
    </citation>
    <scope>NUCLEOTIDE SEQUENCE [LARGE SCALE GENOMIC DNA]</scope>
    <source>
        <strain evidence="12 13">KCTC 3957</strain>
    </source>
</reference>
<dbReference type="GO" id="GO:0009423">
    <property type="term" value="P:chorismate biosynthetic process"/>
    <property type="evidence" value="ECO:0007669"/>
    <property type="project" value="UniProtKB-UniRule"/>
</dbReference>